<dbReference type="PANTHER" id="PTHR43289">
    <property type="entry name" value="MITOGEN-ACTIVATED PROTEIN KINASE KINASE KINASE 20-RELATED"/>
    <property type="match status" value="1"/>
</dbReference>
<dbReference type="PROSITE" id="PS50011">
    <property type="entry name" value="PROTEIN_KINASE_DOM"/>
    <property type="match status" value="1"/>
</dbReference>
<dbReference type="EMBL" id="FMZL01000017">
    <property type="protein sequence ID" value="SDC48507.1"/>
    <property type="molecule type" value="Genomic_DNA"/>
</dbReference>
<dbReference type="AlphaFoldDB" id="A0A1G6LZG5"/>
<dbReference type="InterPro" id="IPR011009">
    <property type="entry name" value="Kinase-like_dom_sf"/>
</dbReference>
<dbReference type="GO" id="GO:0005524">
    <property type="term" value="F:ATP binding"/>
    <property type="evidence" value="ECO:0007669"/>
    <property type="project" value="UniProtKB-KW"/>
</dbReference>
<evidence type="ECO:0000256" key="1">
    <source>
        <dbReference type="ARBA" id="ARBA00012513"/>
    </source>
</evidence>
<dbReference type="InterPro" id="IPR008271">
    <property type="entry name" value="Ser/Thr_kinase_AS"/>
</dbReference>
<gene>
    <name evidence="9" type="ORF">SAMN04487824_11735</name>
</gene>
<feature type="transmembrane region" description="Helical" evidence="7">
    <location>
        <begin position="365"/>
        <end position="393"/>
    </location>
</feature>
<keyword evidence="5 9" id="KW-0418">Kinase</keyword>
<dbReference type="CDD" id="cd14014">
    <property type="entry name" value="STKc_PknB_like"/>
    <property type="match status" value="1"/>
</dbReference>
<keyword evidence="10" id="KW-1185">Reference proteome</keyword>
<dbReference type="STRING" id="604330.SAMN04489857_1915"/>
<sequence>MGDQDFLQHQTGVAQPQTRQSLLLGRYRVMKPGEAGGFGTVLTCWDTRLQRRVAIKRIPLMSQGGGAAASTISEALAEARTASMLAHPNIVTMYDFEVDRAYAYLVMEYVDGLTLADFLARVEGGTLTNDECAYLVQSVASALSFAHENRVLHLDIKPTNIMIEHSGAIKLCDFGMAMLASAAGYGGARGGTVGYMPPEQIEGDLVDERADIFSLAVVVWQALTGQNPFAAKTAEESLRKIGRGPKVALSKMDPTLAGMAEEVIMQALDPNPTQRIPSAEAFANELVFGLGDPDLGAESIRELMSQDEKDVALRADEFKPEALPVAYRYPWLGGTAARAGAAVLSAWMAYVTLSSSSLAQSAGVAALAAAGVGAAWPPAGSALALAAFAFSLFGSGDTAASILLPLACVVLFLAWWIPIGTSERLSTCAVLLPCALGQPFGGAALAAFCLTPARAAATAGAGFAWQLAFGAARQVGFGADAVGAALVARLARPDTWLLFAGSCLGSLVASLLYRSGRLKSSVVSGVAGQVVGTAILIASQFMAVRVENGGIWTSPKFVDVAVAILLCVFVCIATNLRGPLDAGGEVEEIDEFA</sequence>
<evidence type="ECO:0000259" key="8">
    <source>
        <dbReference type="PROSITE" id="PS50011"/>
    </source>
</evidence>
<dbReference type="EC" id="2.7.11.1" evidence="1"/>
<evidence type="ECO:0000313" key="9">
    <source>
        <dbReference type="EMBL" id="SDC48507.1"/>
    </source>
</evidence>
<dbReference type="RefSeq" id="WP_256324529.1">
    <property type="nucleotide sequence ID" value="NZ_FMZL01000017.1"/>
</dbReference>
<keyword evidence="3" id="KW-0808">Transferase</keyword>
<dbReference type="SUPFAM" id="SSF56112">
    <property type="entry name" value="Protein kinase-like (PK-like)"/>
    <property type="match status" value="1"/>
</dbReference>
<dbReference type="InterPro" id="IPR000719">
    <property type="entry name" value="Prot_kinase_dom"/>
</dbReference>
<dbReference type="PANTHER" id="PTHR43289:SF6">
    <property type="entry name" value="SERINE_THREONINE-PROTEIN KINASE NEKL-3"/>
    <property type="match status" value="1"/>
</dbReference>
<evidence type="ECO:0000256" key="4">
    <source>
        <dbReference type="ARBA" id="ARBA00022741"/>
    </source>
</evidence>
<evidence type="ECO:0000256" key="5">
    <source>
        <dbReference type="ARBA" id="ARBA00022777"/>
    </source>
</evidence>
<dbReference type="PROSITE" id="PS00108">
    <property type="entry name" value="PROTEIN_KINASE_ST"/>
    <property type="match status" value="1"/>
</dbReference>
<keyword evidence="7" id="KW-1133">Transmembrane helix</keyword>
<keyword evidence="4" id="KW-0547">Nucleotide-binding</keyword>
<protein>
    <recommendedName>
        <fullName evidence="1">non-specific serine/threonine protein kinase</fullName>
        <ecNumber evidence="1">2.7.11.1</ecNumber>
    </recommendedName>
</protein>
<reference evidence="10" key="1">
    <citation type="submission" date="2016-10" db="EMBL/GenBank/DDBJ databases">
        <authorList>
            <person name="Varghese N."/>
            <person name="Submissions S."/>
        </authorList>
    </citation>
    <scope>NUCLEOTIDE SEQUENCE [LARGE SCALE GENOMIC DNA]</scope>
    <source>
        <strain evidence="10">DSM 22619</strain>
    </source>
</reference>
<keyword evidence="6" id="KW-0067">ATP-binding</keyword>
<dbReference type="Gene3D" id="1.10.510.10">
    <property type="entry name" value="Transferase(Phosphotransferase) domain 1"/>
    <property type="match status" value="1"/>
</dbReference>
<proteinExistence type="predicted"/>
<organism evidence="9 10">
    <name type="scientific">Parafannyhessea umbonata</name>
    <dbReference type="NCBI Taxonomy" id="604330"/>
    <lineage>
        <taxon>Bacteria</taxon>
        <taxon>Bacillati</taxon>
        <taxon>Actinomycetota</taxon>
        <taxon>Coriobacteriia</taxon>
        <taxon>Coriobacteriales</taxon>
        <taxon>Atopobiaceae</taxon>
        <taxon>Parafannyhessea</taxon>
    </lineage>
</organism>
<dbReference type="SMART" id="SM00220">
    <property type="entry name" value="S_TKc"/>
    <property type="match status" value="1"/>
</dbReference>
<dbReference type="Gene3D" id="3.30.200.20">
    <property type="entry name" value="Phosphorylase Kinase, domain 1"/>
    <property type="match status" value="1"/>
</dbReference>
<feature type="transmembrane region" description="Helical" evidence="7">
    <location>
        <begin position="399"/>
        <end position="417"/>
    </location>
</feature>
<evidence type="ECO:0000256" key="3">
    <source>
        <dbReference type="ARBA" id="ARBA00022679"/>
    </source>
</evidence>
<feature type="domain" description="Protein kinase" evidence="8">
    <location>
        <begin position="27"/>
        <end position="287"/>
    </location>
</feature>
<keyword evidence="7" id="KW-0472">Membrane</keyword>
<keyword evidence="2 9" id="KW-0723">Serine/threonine-protein kinase</keyword>
<evidence type="ECO:0000313" key="10">
    <source>
        <dbReference type="Proteomes" id="UP000198528"/>
    </source>
</evidence>
<feature type="transmembrane region" description="Helical" evidence="7">
    <location>
        <begin position="496"/>
        <end position="514"/>
    </location>
</feature>
<evidence type="ECO:0000256" key="2">
    <source>
        <dbReference type="ARBA" id="ARBA00022527"/>
    </source>
</evidence>
<dbReference type="Proteomes" id="UP000198528">
    <property type="component" value="Unassembled WGS sequence"/>
</dbReference>
<accession>A0A1G6LZG5</accession>
<evidence type="ECO:0000256" key="7">
    <source>
        <dbReference type="SAM" id="Phobius"/>
    </source>
</evidence>
<dbReference type="Pfam" id="PF00069">
    <property type="entry name" value="Pkinase"/>
    <property type="match status" value="1"/>
</dbReference>
<keyword evidence="7" id="KW-0812">Transmembrane</keyword>
<feature type="transmembrane region" description="Helical" evidence="7">
    <location>
        <begin position="526"/>
        <end position="545"/>
    </location>
</feature>
<feature type="transmembrane region" description="Helical" evidence="7">
    <location>
        <begin position="329"/>
        <end position="353"/>
    </location>
</feature>
<dbReference type="GO" id="GO:0004674">
    <property type="term" value="F:protein serine/threonine kinase activity"/>
    <property type="evidence" value="ECO:0007669"/>
    <property type="project" value="UniProtKB-KW"/>
</dbReference>
<feature type="transmembrane region" description="Helical" evidence="7">
    <location>
        <begin position="557"/>
        <end position="576"/>
    </location>
</feature>
<evidence type="ECO:0000256" key="6">
    <source>
        <dbReference type="ARBA" id="ARBA00022840"/>
    </source>
</evidence>
<name>A0A1G6LZG5_9ACTN</name>